<dbReference type="GO" id="GO:0016747">
    <property type="term" value="F:acyltransferase activity, transferring groups other than amino-acyl groups"/>
    <property type="evidence" value="ECO:0007669"/>
    <property type="project" value="InterPro"/>
</dbReference>
<dbReference type="CDD" id="cd04301">
    <property type="entry name" value="NAT_SF"/>
    <property type="match status" value="1"/>
</dbReference>
<dbReference type="Pfam" id="PF13302">
    <property type="entry name" value="Acetyltransf_3"/>
    <property type="match status" value="1"/>
</dbReference>
<dbReference type="Gene3D" id="3.40.630.30">
    <property type="match status" value="1"/>
</dbReference>
<reference evidence="3 4" key="1">
    <citation type="submission" date="2020-08" db="EMBL/GenBank/DDBJ databases">
        <title>Sequencing the genomes of 1000 actinobacteria strains.</title>
        <authorList>
            <person name="Klenk H.-P."/>
        </authorList>
    </citation>
    <scope>NUCLEOTIDE SEQUENCE [LARGE SCALE GENOMIC DNA]</scope>
    <source>
        <strain evidence="3 4">DSM 19079</strain>
    </source>
</reference>
<evidence type="ECO:0000313" key="4">
    <source>
        <dbReference type="Proteomes" id="UP000560081"/>
    </source>
</evidence>
<feature type="compositionally biased region" description="Basic and acidic residues" evidence="1">
    <location>
        <begin position="210"/>
        <end position="219"/>
    </location>
</feature>
<dbReference type="EMBL" id="JACHMC010000001">
    <property type="protein sequence ID" value="MBB4881720.1"/>
    <property type="molecule type" value="Genomic_DNA"/>
</dbReference>
<organism evidence="3 4">
    <name type="scientific">Micrococcus flavus</name>
    <dbReference type="NCBI Taxonomy" id="384602"/>
    <lineage>
        <taxon>Bacteria</taxon>
        <taxon>Bacillati</taxon>
        <taxon>Actinomycetota</taxon>
        <taxon>Actinomycetes</taxon>
        <taxon>Micrococcales</taxon>
        <taxon>Micrococcaceae</taxon>
        <taxon>Micrococcus</taxon>
    </lineage>
</organism>
<dbReference type="AlphaFoldDB" id="A0A7W7PAP8"/>
<sequence>MPAPDDARTSASTGASPDMPGRPVTDIAPTVPSPAAPDATALPDPSPTITVDGLTLRPLAARDEAQARAAVAELSQDGFAFLMGYEEEGDFTAVREAFARDARGDTDPRWVRSSMLAAEDAEGALVGRVSVRWELNEGLRHVNGHVGYAVRPGFRRRGHARRMLRGALALLHAEGVETALVTCDESNAGSVAVVTACGGVLRDRVHTRLDGTPKQDPTVRFDVPTAPLP</sequence>
<dbReference type="SUPFAM" id="SSF55729">
    <property type="entry name" value="Acyl-CoA N-acyltransferases (Nat)"/>
    <property type="match status" value="1"/>
</dbReference>
<dbReference type="PANTHER" id="PTHR39173">
    <property type="entry name" value="ACETYLTRANSFERASE"/>
    <property type="match status" value="1"/>
</dbReference>
<evidence type="ECO:0000256" key="1">
    <source>
        <dbReference type="SAM" id="MobiDB-lite"/>
    </source>
</evidence>
<dbReference type="InterPro" id="IPR016181">
    <property type="entry name" value="Acyl_CoA_acyltransferase"/>
</dbReference>
<dbReference type="RefSeq" id="WP_229667482.1">
    <property type="nucleotide sequence ID" value="NZ_BMLA01000010.1"/>
</dbReference>
<accession>A0A7W7PAP8</accession>
<gene>
    <name evidence="3" type="ORF">BJ976_000071</name>
</gene>
<name>A0A7W7PAP8_9MICC</name>
<dbReference type="PANTHER" id="PTHR39173:SF1">
    <property type="entry name" value="ACETYLTRANSFERASE"/>
    <property type="match status" value="1"/>
</dbReference>
<evidence type="ECO:0000259" key="2">
    <source>
        <dbReference type="PROSITE" id="PS51186"/>
    </source>
</evidence>
<keyword evidence="3" id="KW-0808">Transferase</keyword>
<feature type="region of interest" description="Disordered" evidence="1">
    <location>
        <begin position="1"/>
        <end position="47"/>
    </location>
</feature>
<proteinExistence type="predicted"/>
<feature type="region of interest" description="Disordered" evidence="1">
    <location>
        <begin position="210"/>
        <end position="229"/>
    </location>
</feature>
<dbReference type="Proteomes" id="UP000560081">
    <property type="component" value="Unassembled WGS sequence"/>
</dbReference>
<protein>
    <submittedName>
        <fullName evidence="3">Putative acetyltransferase</fullName>
    </submittedName>
</protein>
<keyword evidence="4" id="KW-1185">Reference proteome</keyword>
<dbReference type="InterPro" id="IPR000182">
    <property type="entry name" value="GNAT_dom"/>
</dbReference>
<feature type="domain" description="N-acetyltransferase" evidence="2">
    <location>
        <begin position="54"/>
        <end position="219"/>
    </location>
</feature>
<evidence type="ECO:0000313" key="3">
    <source>
        <dbReference type="EMBL" id="MBB4881720.1"/>
    </source>
</evidence>
<dbReference type="PROSITE" id="PS51186">
    <property type="entry name" value="GNAT"/>
    <property type="match status" value="1"/>
</dbReference>
<comment type="caution">
    <text evidence="3">The sequence shown here is derived from an EMBL/GenBank/DDBJ whole genome shotgun (WGS) entry which is preliminary data.</text>
</comment>